<sequence>MQHLRAPGLAALEASLAADLERLQEPSTGWVPPTMGPDGAIALDVAVLGAGMAGLAVGFALRREGVGRVALFDPAPEGLEGPWATYARMRTLRSPKQLAGPALGLPGLTFRAWFEAQHGAEAWDALGKIPTGMWMDYLRWYRRVSGLDVRNGIGVVRIVPQGALFRLDLSDGATAHARHVVLATGRDGLGGPRILDGFQPDWRDRFWAHSADEIDFHALAGRHVVVIGAGASAFDNAAAALEAGCGRMTMLLRRTSLPRVNSGKALEGRGTWHGWHGLPAEWRWRLALTVERRQTPPPHESVRRVSAHANATLLTGAGVEGVRLEGEALCLATPRGEIRADFVILGTGFLQDAGMRPELADVAEQIRLWRDVYVPPPEERDAALGLNPWLDEAFAFTERVPGTAPHLARLHCLNFAATLSHGKLTGDIPAIGAGAERLAQGICARLFAADVAVHAARLAAFDEPEITGDEWPGVAL</sequence>
<dbReference type="PANTHER" id="PTHR43539:SF91">
    <property type="entry name" value="FAD-DEPENDENT URATE HYDROXYLASE"/>
    <property type="match status" value="1"/>
</dbReference>
<evidence type="ECO:0000313" key="4">
    <source>
        <dbReference type="Proteomes" id="UP000548582"/>
    </source>
</evidence>
<dbReference type="AlphaFoldDB" id="A0A848EKU9"/>
<dbReference type="RefSeq" id="WP_170056222.1">
    <property type="nucleotide sequence ID" value="NZ_JABBKX010000011.1"/>
</dbReference>
<keyword evidence="1" id="KW-0560">Oxidoreductase</keyword>
<name>A0A848EKU9_9PROT</name>
<reference evidence="3 4" key="1">
    <citation type="submission" date="2020-03" db="EMBL/GenBank/DDBJ databases">
        <authorList>
            <person name="Sun Q."/>
        </authorList>
    </citation>
    <scope>NUCLEOTIDE SEQUENCE [LARGE SCALE GENOMIC DNA]</scope>
    <source>
        <strain evidence="3 4">JC162</strain>
    </source>
</reference>
<keyword evidence="4" id="KW-1185">Reference proteome</keyword>
<evidence type="ECO:0000256" key="1">
    <source>
        <dbReference type="ARBA" id="ARBA00023002"/>
    </source>
</evidence>
<dbReference type="InterPro" id="IPR036188">
    <property type="entry name" value="FAD/NAD-bd_sf"/>
</dbReference>
<comment type="caution">
    <text evidence="3">The sequence shown here is derived from an EMBL/GenBank/DDBJ whole genome shotgun (WGS) entry which is preliminary data.</text>
</comment>
<organism evidence="3 4">
    <name type="scientific">Neoroseomonas marina</name>
    <dbReference type="NCBI Taxonomy" id="1232220"/>
    <lineage>
        <taxon>Bacteria</taxon>
        <taxon>Pseudomonadati</taxon>
        <taxon>Pseudomonadota</taxon>
        <taxon>Alphaproteobacteria</taxon>
        <taxon>Acetobacterales</taxon>
        <taxon>Acetobacteraceae</taxon>
        <taxon>Neoroseomonas</taxon>
    </lineage>
</organism>
<dbReference type="Proteomes" id="UP000548582">
    <property type="component" value="Unassembled WGS sequence"/>
</dbReference>
<accession>A0A848EKU9</accession>
<gene>
    <name evidence="3" type="ORF">GWK16_22470</name>
</gene>
<dbReference type="SUPFAM" id="SSF51905">
    <property type="entry name" value="FAD/NAD(P)-binding domain"/>
    <property type="match status" value="1"/>
</dbReference>
<dbReference type="Pfam" id="PF07992">
    <property type="entry name" value="Pyr_redox_2"/>
    <property type="match status" value="1"/>
</dbReference>
<dbReference type="EMBL" id="JABBKX010000011">
    <property type="protein sequence ID" value="NMJ44030.1"/>
    <property type="molecule type" value="Genomic_DNA"/>
</dbReference>
<dbReference type="Gene3D" id="3.50.50.60">
    <property type="entry name" value="FAD/NAD(P)-binding domain"/>
    <property type="match status" value="1"/>
</dbReference>
<evidence type="ECO:0000313" key="3">
    <source>
        <dbReference type="EMBL" id="NMJ44030.1"/>
    </source>
</evidence>
<dbReference type="InterPro" id="IPR023753">
    <property type="entry name" value="FAD/NAD-binding_dom"/>
</dbReference>
<dbReference type="GO" id="GO:0004497">
    <property type="term" value="F:monooxygenase activity"/>
    <property type="evidence" value="ECO:0007669"/>
    <property type="project" value="TreeGrafter"/>
</dbReference>
<dbReference type="InterPro" id="IPR050982">
    <property type="entry name" value="Auxin_biosynth/cation_transpt"/>
</dbReference>
<dbReference type="GO" id="GO:0050660">
    <property type="term" value="F:flavin adenine dinucleotide binding"/>
    <property type="evidence" value="ECO:0007669"/>
    <property type="project" value="TreeGrafter"/>
</dbReference>
<protein>
    <submittedName>
        <fullName evidence="3">NAD(P)/FAD-dependent oxidoreductase</fullName>
    </submittedName>
</protein>
<feature type="domain" description="FAD/NAD(P)-binding" evidence="2">
    <location>
        <begin position="44"/>
        <end position="349"/>
    </location>
</feature>
<proteinExistence type="predicted"/>
<evidence type="ECO:0000259" key="2">
    <source>
        <dbReference type="Pfam" id="PF07992"/>
    </source>
</evidence>
<dbReference type="PANTHER" id="PTHR43539">
    <property type="entry name" value="FLAVIN-BINDING MONOOXYGENASE-LIKE PROTEIN (AFU_ORTHOLOGUE AFUA_4G09220)"/>
    <property type="match status" value="1"/>
</dbReference>